<dbReference type="AlphaFoldDB" id="A0A7X0DCE6"/>
<evidence type="ECO:0000313" key="3">
    <source>
        <dbReference type="Proteomes" id="UP000535501"/>
    </source>
</evidence>
<keyword evidence="1" id="KW-0732">Signal</keyword>
<name>A0A7X0DCE6_9HYPH</name>
<comment type="caution">
    <text evidence="2">The sequence shown here is derived from an EMBL/GenBank/DDBJ whole genome shotgun (WGS) entry which is preliminary data.</text>
</comment>
<accession>A0A7X0DCE6</accession>
<reference evidence="2 3" key="1">
    <citation type="submission" date="2020-08" db="EMBL/GenBank/DDBJ databases">
        <title>Genomic Encyclopedia of Type Strains, Phase IV (KMG-IV): sequencing the most valuable type-strain genomes for metagenomic binning, comparative biology and taxonomic classification.</title>
        <authorList>
            <person name="Goeker M."/>
        </authorList>
    </citation>
    <scope>NUCLEOTIDE SEQUENCE [LARGE SCALE GENOMIC DNA]</scope>
    <source>
        <strain evidence="2 3">DSM 102134</strain>
    </source>
</reference>
<dbReference type="EMBL" id="JACHEJ010000001">
    <property type="protein sequence ID" value="MBB6178896.1"/>
    <property type="molecule type" value="Genomic_DNA"/>
</dbReference>
<protein>
    <recommendedName>
        <fullName evidence="4">Acyloxyacyl hydrolase</fullName>
    </recommendedName>
</protein>
<dbReference type="Proteomes" id="UP000535501">
    <property type="component" value="Unassembled WGS sequence"/>
</dbReference>
<feature type="chain" id="PRO_5031322972" description="Acyloxyacyl hydrolase" evidence="1">
    <location>
        <begin position="23"/>
        <end position="202"/>
    </location>
</feature>
<sequence length="202" mass="21512">MMHKLYAVSAVVAVLSSTCAFAADLPASEAPIAAAPVVEDTGRIFDEARFGVLTSVDSSDLNGEDGAFVTGMLFFDPWGHMEAGGWDRLLRPRIHVGGTIATEGEANQVYAGFSWTANVTDRFFLELGFGGTLHDGDLDIDDGGEGPKLGCRALFHEYVAAGFNVTDRWSVIAHLEHSSHANLCDGPNNGLSRGGVMVGYKF</sequence>
<organism evidence="2 3">
    <name type="scientific">Pseudorhizobium flavum</name>
    <dbReference type="NCBI Taxonomy" id="1335061"/>
    <lineage>
        <taxon>Bacteria</taxon>
        <taxon>Pseudomonadati</taxon>
        <taxon>Pseudomonadota</taxon>
        <taxon>Alphaproteobacteria</taxon>
        <taxon>Hyphomicrobiales</taxon>
        <taxon>Rhizobiaceae</taxon>
        <taxon>Rhizobium/Agrobacterium group</taxon>
        <taxon>Pseudorhizobium</taxon>
    </lineage>
</organism>
<feature type="signal peptide" evidence="1">
    <location>
        <begin position="1"/>
        <end position="22"/>
    </location>
</feature>
<keyword evidence="3" id="KW-1185">Reference proteome</keyword>
<dbReference type="Pfam" id="PF09411">
    <property type="entry name" value="PagL"/>
    <property type="match status" value="1"/>
</dbReference>
<dbReference type="Gene3D" id="2.40.160.20">
    <property type="match status" value="1"/>
</dbReference>
<gene>
    <name evidence="2" type="ORF">HNQ75_000839</name>
</gene>
<dbReference type="InterPro" id="IPR018550">
    <property type="entry name" value="Lipid-A_deacylase-rel"/>
</dbReference>
<evidence type="ECO:0008006" key="4">
    <source>
        <dbReference type="Google" id="ProtNLM"/>
    </source>
</evidence>
<proteinExistence type="predicted"/>
<evidence type="ECO:0000256" key="1">
    <source>
        <dbReference type="SAM" id="SignalP"/>
    </source>
</evidence>
<evidence type="ECO:0000313" key="2">
    <source>
        <dbReference type="EMBL" id="MBB6178896.1"/>
    </source>
</evidence>